<evidence type="ECO:0000256" key="8">
    <source>
        <dbReference type="ARBA" id="ARBA00024036"/>
    </source>
</evidence>
<dbReference type="InterPro" id="IPR034904">
    <property type="entry name" value="FSCA_dom_sf"/>
</dbReference>
<dbReference type="STRING" id="847.BRW83_0857"/>
<sequence>MQKKGEKMSITPEAVNQAISTVVDDNLQTDYVSARSVKNIQIDGNDVSLTIEMGYPAKSLHEFIRNRVTAALRKIDGIGKIHVDVDTKIVTHEVQRGVKPLPDIKNIIAVSSGKGGVGKSTTTANLALALAAEGARVGILDADIYGPSQPSLMGISEKPTSSDGKNMDPIIQYGLQLMSIGFMMDSVQPLAWRAPMITQAVMQLLQQTKWQDLDYLLIDMPPGTGDIQLTLSQKAPLTGAIVVTTPQDVAVLDARKGLMMFQKMNVDVLGIVENMSSYVCSHCGQIEHIFGKDGGKLMSEAYGVDSLGEIPLNIAVREQTDNGKPVVVAEPDGLMAGIFRDIACRLAAKVALKPKDTSGLFPPIVKAE</sequence>
<dbReference type="GO" id="GO:0016226">
    <property type="term" value="P:iron-sulfur cluster assembly"/>
    <property type="evidence" value="ECO:0007669"/>
    <property type="project" value="InterPro"/>
</dbReference>
<keyword evidence="4 9" id="KW-0547">Nucleotide-binding</keyword>
<evidence type="ECO:0000256" key="3">
    <source>
        <dbReference type="ARBA" id="ARBA00022723"/>
    </source>
</evidence>
<evidence type="ECO:0000256" key="9">
    <source>
        <dbReference type="HAMAP-Rule" id="MF_02040"/>
    </source>
</evidence>
<dbReference type="PROSITE" id="PS01215">
    <property type="entry name" value="MRP"/>
    <property type="match status" value="1"/>
</dbReference>
<proteinExistence type="inferred from homology"/>
<dbReference type="Gene3D" id="3.30.300.130">
    <property type="entry name" value="Fe-S cluster assembly (FSCA)"/>
    <property type="match status" value="1"/>
</dbReference>
<dbReference type="Proteomes" id="UP000005089">
    <property type="component" value="Unassembled WGS sequence"/>
</dbReference>
<dbReference type="GO" id="GO:0005524">
    <property type="term" value="F:ATP binding"/>
    <property type="evidence" value="ECO:0007669"/>
    <property type="project" value="UniProtKB-UniRule"/>
</dbReference>
<dbReference type="PANTHER" id="PTHR42961">
    <property type="entry name" value="IRON-SULFUR PROTEIN NUBPL"/>
    <property type="match status" value="1"/>
</dbReference>
<dbReference type="eggNOG" id="COG0489">
    <property type="taxonomic scope" value="Bacteria"/>
</dbReference>
<dbReference type="FunFam" id="3.40.50.300:FF:000418">
    <property type="entry name" value="Iron-sulfur cluster carrier protein"/>
    <property type="match status" value="1"/>
</dbReference>
<comment type="similarity">
    <text evidence="8 9">Belongs to the Mrp/NBP35 ATP-binding proteins family.</text>
</comment>
<comment type="subunit">
    <text evidence="9">Homodimer.</text>
</comment>
<keyword evidence="3 9" id="KW-0479">Metal-binding</keyword>
<dbReference type="GO" id="GO:0140663">
    <property type="term" value="F:ATP-dependent FeS chaperone activity"/>
    <property type="evidence" value="ECO:0007669"/>
    <property type="project" value="InterPro"/>
</dbReference>
<dbReference type="InterPro" id="IPR033756">
    <property type="entry name" value="YlxH/NBP35"/>
</dbReference>
<dbReference type="NCBIfam" id="NF008669">
    <property type="entry name" value="PRK11670.1"/>
    <property type="match status" value="1"/>
</dbReference>
<dbReference type="AlphaFoldDB" id="C3XAL0"/>
<dbReference type="InterPro" id="IPR044304">
    <property type="entry name" value="NUBPL-like"/>
</dbReference>
<protein>
    <recommendedName>
        <fullName evidence="9">Iron-sulfur cluster carrier protein</fullName>
    </recommendedName>
</protein>
<evidence type="ECO:0000313" key="11">
    <source>
        <dbReference type="EMBL" id="EEO30236.1"/>
    </source>
</evidence>
<dbReference type="GO" id="GO:0016887">
    <property type="term" value="F:ATP hydrolysis activity"/>
    <property type="evidence" value="ECO:0007669"/>
    <property type="project" value="UniProtKB-UniRule"/>
</dbReference>
<evidence type="ECO:0000256" key="5">
    <source>
        <dbReference type="ARBA" id="ARBA00022840"/>
    </source>
</evidence>
<dbReference type="EMBL" id="GG658170">
    <property type="protein sequence ID" value="EEO30236.1"/>
    <property type="molecule type" value="Genomic_DNA"/>
</dbReference>
<comment type="function">
    <text evidence="9">Binds and transfers iron-sulfur (Fe-S) clusters to target apoproteins. Can hydrolyze ATP.</text>
</comment>
<dbReference type="InterPro" id="IPR000808">
    <property type="entry name" value="Mrp-like_CS"/>
</dbReference>
<organism evidence="11 12">
    <name type="scientific">Oxalobacter formigenes OXCC13</name>
    <dbReference type="NCBI Taxonomy" id="556269"/>
    <lineage>
        <taxon>Bacteria</taxon>
        <taxon>Pseudomonadati</taxon>
        <taxon>Pseudomonadota</taxon>
        <taxon>Betaproteobacteria</taxon>
        <taxon>Burkholderiales</taxon>
        <taxon>Oxalobacteraceae</taxon>
        <taxon>Oxalobacter</taxon>
    </lineage>
</organism>
<dbReference type="InterPro" id="IPR002744">
    <property type="entry name" value="MIP18-like"/>
</dbReference>
<dbReference type="Pfam" id="PF01883">
    <property type="entry name" value="FeS_assembly_P"/>
    <property type="match status" value="1"/>
</dbReference>
<evidence type="ECO:0000256" key="6">
    <source>
        <dbReference type="ARBA" id="ARBA00023004"/>
    </source>
</evidence>
<evidence type="ECO:0000313" key="12">
    <source>
        <dbReference type="Proteomes" id="UP000005089"/>
    </source>
</evidence>
<dbReference type="HOGENOM" id="CLU_024839_0_0_4"/>
<reference evidence="11 12" key="1">
    <citation type="submission" date="2009-02" db="EMBL/GenBank/DDBJ databases">
        <title>The Genome Sequence of Oxalobacter formigenes OXCC13.</title>
        <authorList>
            <consortium name="The Broad Institute Genome Sequencing Platform"/>
            <person name="Ward D."/>
            <person name="Young S.K."/>
            <person name="Kodira C.D."/>
            <person name="Zeng Q."/>
            <person name="Koehrsen M."/>
            <person name="Alvarado L."/>
            <person name="Berlin A."/>
            <person name="Borenstein D."/>
            <person name="Chen Z."/>
            <person name="Engels R."/>
            <person name="Freedman E."/>
            <person name="Gellesch M."/>
            <person name="Goldberg J."/>
            <person name="Griggs A."/>
            <person name="Gujja S."/>
            <person name="Heiman D."/>
            <person name="Hepburn T."/>
            <person name="Howarth C."/>
            <person name="Jen D."/>
            <person name="Larson L."/>
            <person name="Lewis B."/>
            <person name="Mehta T."/>
            <person name="Park D."/>
            <person name="Pearson M."/>
            <person name="Roberts A."/>
            <person name="Saif S."/>
            <person name="Shea T."/>
            <person name="Shenoy N."/>
            <person name="Sisk P."/>
            <person name="Stolte C."/>
            <person name="Sykes S."/>
            <person name="Walk T."/>
            <person name="White J."/>
            <person name="Yandava C."/>
            <person name="Allison M.J."/>
            <person name="Lander E."/>
            <person name="Nusbaum C."/>
            <person name="Galagan J."/>
            <person name="Birren B."/>
        </authorList>
    </citation>
    <scope>NUCLEOTIDE SEQUENCE [LARGE SCALE GENOMIC DNA]</scope>
    <source>
        <strain evidence="11 12">OXCC13</strain>
    </source>
</reference>
<dbReference type="InterPro" id="IPR019591">
    <property type="entry name" value="Mrp/NBP35_ATP-bd"/>
</dbReference>
<dbReference type="HAMAP" id="MF_02040">
    <property type="entry name" value="Mrp_NBP35"/>
    <property type="match status" value="1"/>
</dbReference>
<feature type="domain" description="MIP18 family-like" evidence="10">
    <location>
        <begin position="13"/>
        <end position="83"/>
    </location>
</feature>
<dbReference type="GO" id="GO:0051539">
    <property type="term" value="F:4 iron, 4 sulfur cluster binding"/>
    <property type="evidence" value="ECO:0007669"/>
    <property type="project" value="TreeGrafter"/>
</dbReference>
<accession>C3XAL0</accession>
<dbReference type="Gene3D" id="3.40.50.300">
    <property type="entry name" value="P-loop containing nucleotide triphosphate hydrolases"/>
    <property type="match status" value="1"/>
</dbReference>
<dbReference type="CDD" id="cd02037">
    <property type="entry name" value="Mrp_NBP35"/>
    <property type="match status" value="1"/>
</dbReference>
<evidence type="ECO:0000259" key="10">
    <source>
        <dbReference type="Pfam" id="PF01883"/>
    </source>
</evidence>
<keyword evidence="9" id="KW-0378">Hydrolase</keyword>
<feature type="binding site" evidence="9">
    <location>
        <begin position="113"/>
        <end position="120"/>
    </location>
    <ligand>
        <name>ATP</name>
        <dbReference type="ChEBI" id="CHEBI:30616"/>
    </ligand>
</feature>
<keyword evidence="12" id="KW-1185">Reference proteome</keyword>
<evidence type="ECO:0000256" key="4">
    <source>
        <dbReference type="ARBA" id="ARBA00022741"/>
    </source>
</evidence>
<dbReference type="Pfam" id="PF10609">
    <property type="entry name" value="ParA"/>
    <property type="match status" value="1"/>
</dbReference>
<keyword evidence="7 9" id="KW-0411">Iron-sulfur</keyword>
<dbReference type="GO" id="GO:0046872">
    <property type="term" value="F:metal ion binding"/>
    <property type="evidence" value="ECO:0007669"/>
    <property type="project" value="UniProtKB-KW"/>
</dbReference>
<dbReference type="InterPro" id="IPR027417">
    <property type="entry name" value="P-loop_NTPase"/>
</dbReference>
<keyword evidence="5 9" id="KW-0067">ATP-binding</keyword>
<gene>
    <name evidence="11" type="ORF">OFBG_01264</name>
</gene>
<dbReference type="SUPFAM" id="SSF117916">
    <property type="entry name" value="Fe-S cluster assembly (FSCA) domain-like"/>
    <property type="match status" value="1"/>
</dbReference>
<evidence type="ECO:0000256" key="7">
    <source>
        <dbReference type="ARBA" id="ARBA00023014"/>
    </source>
</evidence>
<dbReference type="GO" id="GO:0005829">
    <property type="term" value="C:cytosol"/>
    <property type="evidence" value="ECO:0007669"/>
    <property type="project" value="TreeGrafter"/>
</dbReference>
<name>C3XAL0_OXAFO</name>
<keyword evidence="6 9" id="KW-0408">Iron</keyword>
<dbReference type="PANTHER" id="PTHR42961:SF2">
    <property type="entry name" value="IRON-SULFUR PROTEIN NUBPL"/>
    <property type="match status" value="1"/>
</dbReference>
<evidence type="ECO:0000256" key="2">
    <source>
        <dbReference type="ARBA" id="ARBA00008205"/>
    </source>
</evidence>
<dbReference type="SUPFAM" id="SSF52540">
    <property type="entry name" value="P-loop containing nucleoside triphosphate hydrolases"/>
    <property type="match status" value="1"/>
</dbReference>
<comment type="similarity">
    <text evidence="2">In the C-terminal section; belongs to the Mrp/NBP35 ATP-binding proteins family.</text>
</comment>
<evidence type="ECO:0000256" key="1">
    <source>
        <dbReference type="ARBA" id="ARBA00007352"/>
    </source>
</evidence>
<comment type="similarity">
    <text evidence="1">In the N-terminal section; belongs to the MIP18 family.</text>
</comment>